<keyword evidence="9" id="KW-0915">Sodium</keyword>
<keyword evidence="6 14" id="KW-0028">Amino-acid biosynthesis</keyword>
<dbReference type="Gene3D" id="3.40.50.720">
    <property type="entry name" value="NAD(P)-binding Rossmann-like Domain"/>
    <property type="match status" value="1"/>
</dbReference>
<evidence type="ECO:0000256" key="15">
    <source>
        <dbReference type="RuleBase" id="RU004171"/>
    </source>
</evidence>
<dbReference type="EMBL" id="WERX01000014">
    <property type="protein sequence ID" value="MDV7694291.1"/>
    <property type="molecule type" value="Genomic_DNA"/>
</dbReference>
<keyword evidence="7 14" id="KW-0791">Threonine biosynthesis</keyword>
<comment type="pathway">
    <text evidence="2 14">Amino-acid biosynthesis; L-methionine biosynthesis via de novo pathway; L-homoserine from L-aspartate: step 3/3.</text>
</comment>
<dbReference type="InterPro" id="IPR016204">
    <property type="entry name" value="HDH"/>
</dbReference>
<name>A0A176TLZ4_9LACO</name>
<comment type="caution">
    <text evidence="18">The sequence shown here is derived from an EMBL/GenBank/DDBJ whole genome shotgun (WGS) entry which is preliminary data.</text>
</comment>
<dbReference type="GO" id="GO:0050661">
    <property type="term" value="F:NADP binding"/>
    <property type="evidence" value="ECO:0007669"/>
    <property type="project" value="InterPro"/>
</dbReference>
<sequence length="417" mass="45249">MTTISVGMLGCGTVGTGVLTLLNRATNQIAESIKVHFNVKKIAVSHPDKKRNLHWDEDVQFTGEIENVTTDPSIQIVIEVMGTVDQAYHAVCQAINHGKSVITANKELIALKGPQLTKLARQNHVDLYYEASVGGGIPILRVLSDSLITDQITGLTGIVNGTSNYVLSAMKDERSSYADSLKRAQKLGYAEANPINDLSGFDSAYKLAILSQLAFGHTINLKQLERTGIDKITLDELSGAAHWGLTIKPAIVARKKEHTLYTLVAPVAVTKQHPLANVSGVENSVLVTSTALGTTSYTGAGAGSEPTANSIMSDLLTITHHILTEQCGSSYNAPSTHISEYSLLKLPLEYFIALGEPAKKEPKFSNEASQYIEDTFKTGKAVFCITSVLDKNEKTNLEKSLSFMFQNVHFYPILKEN</sequence>
<dbReference type="InterPro" id="IPR001342">
    <property type="entry name" value="HDH_cat"/>
</dbReference>
<evidence type="ECO:0000256" key="5">
    <source>
        <dbReference type="ARBA" id="ARBA00013376"/>
    </source>
</evidence>
<dbReference type="SUPFAM" id="SSF55347">
    <property type="entry name" value="Glyceraldehyde-3-phosphate dehydrogenase-like, C-terminal domain"/>
    <property type="match status" value="1"/>
</dbReference>
<dbReference type="Gene3D" id="3.30.360.10">
    <property type="entry name" value="Dihydrodipicolinate Reductase, domain 2"/>
    <property type="match status" value="1"/>
</dbReference>
<evidence type="ECO:0000259" key="16">
    <source>
        <dbReference type="Pfam" id="PF00742"/>
    </source>
</evidence>
<evidence type="ECO:0000256" key="14">
    <source>
        <dbReference type="RuleBase" id="RU000579"/>
    </source>
</evidence>
<dbReference type="InterPro" id="IPR036291">
    <property type="entry name" value="NAD(P)-bd_dom_sf"/>
</dbReference>
<dbReference type="GO" id="GO:0004412">
    <property type="term" value="F:homoserine dehydrogenase activity"/>
    <property type="evidence" value="ECO:0007669"/>
    <property type="project" value="UniProtKB-EC"/>
</dbReference>
<evidence type="ECO:0000313" key="18">
    <source>
        <dbReference type="EMBL" id="MDV7694291.1"/>
    </source>
</evidence>
<evidence type="ECO:0000256" key="2">
    <source>
        <dbReference type="ARBA" id="ARBA00005062"/>
    </source>
</evidence>
<feature type="domain" description="Aspartate/homoserine dehydrogenase NAD-binding" evidence="17">
    <location>
        <begin position="10"/>
        <end position="130"/>
    </location>
</feature>
<dbReference type="InterPro" id="IPR005106">
    <property type="entry name" value="Asp/hSer_DH_NAD-bd"/>
</dbReference>
<dbReference type="RefSeq" id="WP_057784491.1">
    <property type="nucleotide sequence ID" value="NZ_BJWE01000023.1"/>
</dbReference>
<dbReference type="EMBL" id="LXND01000003">
    <property type="protein sequence ID" value="OAD64965.1"/>
    <property type="molecule type" value="Genomic_DNA"/>
</dbReference>
<evidence type="ECO:0000256" key="3">
    <source>
        <dbReference type="ARBA" id="ARBA00006753"/>
    </source>
</evidence>
<evidence type="ECO:0000256" key="10">
    <source>
        <dbReference type="ARBA" id="ARBA00023167"/>
    </source>
</evidence>
<evidence type="ECO:0000256" key="12">
    <source>
        <dbReference type="PIRSR" id="PIRSR000098-1"/>
    </source>
</evidence>
<feature type="binding site" evidence="13">
    <location>
        <position position="191"/>
    </location>
    <ligand>
        <name>L-homoserine</name>
        <dbReference type="ChEBI" id="CHEBI:57476"/>
    </ligand>
</feature>
<feature type="binding site" evidence="13">
    <location>
        <position position="106"/>
    </location>
    <ligand>
        <name>NADPH</name>
        <dbReference type="ChEBI" id="CHEBI:57783"/>
    </ligand>
</feature>
<evidence type="ECO:0000256" key="13">
    <source>
        <dbReference type="PIRSR" id="PIRSR000098-2"/>
    </source>
</evidence>
<dbReference type="PANTHER" id="PTHR43331">
    <property type="entry name" value="HOMOSERINE DEHYDROGENASE"/>
    <property type="match status" value="1"/>
</dbReference>
<dbReference type="FunFam" id="3.30.360.10:FF:000005">
    <property type="entry name" value="Homoserine dehydrogenase"/>
    <property type="match status" value="1"/>
</dbReference>
<reference evidence="19 20" key="1">
    <citation type="submission" date="2016-05" db="EMBL/GenBank/DDBJ databases">
        <title>Draft genome sequence of Pediococcus parvulus 2.6, a probiotic beta-glucan producer strain.</title>
        <authorList>
            <person name="Mohedano M.L."/>
            <person name="Perez-Ramos A."/>
            <person name="Duenas M.T."/>
            <person name="Lamontanara A."/>
            <person name="Orru L."/>
            <person name="Spano G."/>
            <person name="Capozzi V."/>
            <person name="Lopez P."/>
        </authorList>
    </citation>
    <scope>NUCLEOTIDE SEQUENCE [LARGE SCALE GENOMIC DNA]</scope>
    <source>
        <strain evidence="19 20">2.6</strain>
    </source>
</reference>
<dbReference type="Pfam" id="PF00742">
    <property type="entry name" value="Homoserine_dh"/>
    <property type="match status" value="1"/>
</dbReference>
<dbReference type="PROSITE" id="PS01042">
    <property type="entry name" value="HOMOSER_DHGENASE"/>
    <property type="match status" value="1"/>
</dbReference>
<evidence type="ECO:0000256" key="8">
    <source>
        <dbReference type="ARBA" id="ARBA00023002"/>
    </source>
</evidence>
<keyword evidence="10 14" id="KW-0486">Methionine biosynthesis</keyword>
<dbReference type="GO" id="GO:0009088">
    <property type="term" value="P:threonine biosynthetic process"/>
    <property type="evidence" value="ECO:0007669"/>
    <property type="project" value="UniProtKB-UniPathway"/>
</dbReference>
<dbReference type="SUPFAM" id="SSF51735">
    <property type="entry name" value="NAD(P)-binding Rossmann-fold domains"/>
    <property type="match status" value="1"/>
</dbReference>
<gene>
    <name evidence="19" type="ORF">A7K95_11040</name>
    <name evidence="18" type="ORF">GA842_05195</name>
</gene>
<dbReference type="EC" id="1.1.1.3" evidence="4 14"/>
<dbReference type="PIRSF" id="PIRSF000098">
    <property type="entry name" value="Homoser_dehydrog"/>
    <property type="match status" value="1"/>
</dbReference>
<keyword evidence="8 14" id="KW-0560">Oxidoreductase</keyword>
<organism evidence="18 21">
    <name type="scientific">Pediococcus parvulus</name>
    <dbReference type="NCBI Taxonomy" id="54062"/>
    <lineage>
        <taxon>Bacteria</taxon>
        <taxon>Bacillati</taxon>
        <taxon>Bacillota</taxon>
        <taxon>Bacilli</taxon>
        <taxon>Lactobacillales</taxon>
        <taxon>Lactobacillaceae</taxon>
        <taxon>Pediococcus</taxon>
    </lineage>
</organism>
<dbReference type="Pfam" id="PF03447">
    <property type="entry name" value="NAD_binding_3"/>
    <property type="match status" value="1"/>
</dbReference>
<evidence type="ECO:0000313" key="21">
    <source>
        <dbReference type="Proteomes" id="UP001275867"/>
    </source>
</evidence>
<evidence type="ECO:0000256" key="9">
    <source>
        <dbReference type="ARBA" id="ARBA00023053"/>
    </source>
</evidence>
<dbReference type="NCBIfam" id="NF004976">
    <property type="entry name" value="PRK06349.1"/>
    <property type="match status" value="1"/>
</dbReference>
<proteinExistence type="inferred from homology"/>
<evidence type="ECO:0000256" key="7">
    <source>
        <dbReference type="ARBA" id="ARBA00022697"/>
    </source>
</evidence>
<evidence type="ECO:0000313" key="20">
    <source>
        <dbReference type="Proteomes" id="UP000077280"/>
    </source>
</evidence>
<protein>
    <recommendedName>
        <fullName evidence="5 14">Homoserine dehydrogenase</fullName>
        <ecNumber evidence="4 14">1.1.1.3</ecNumber>
    </recommendedName>
</protein>
<reference evidence="18" key="2">
    <citation type="submission" date="2019-10" db="EMBL/GenBank/DDBJ databases">
        <title>Malate fermentation in French cider.</title>
        <authorList>
            <person name="Cousin F.J."/>
            <person name="Medina Fernandez S."/>
            <person name="Misery B."/>
            <person name="Laplace J.-M."/>
            <person name="Cretenet M."/>
        </authorList>
    </citation>
    <scope>NUCLEOTIDE SEQUENCE</scope>
    <source>
        <strain evidence="18">UCMA15901</strain>
    </source>
</reference>
<evidence type="ECO:0000256" key="4">
    <source>
        <dbReference type="ARBA" id="ARBA00013213"/>
    </source>
</evidence>
<dbReference type="Proteomes" id="UP000077280">
    <property type="component" value="Unassembled WGS sequence"/>
</dbReference>
<dbReference type="AlphaFoldDB" id="A0A176TLZ4"/>
<evidence type="ECO:0000256" key="1">
    <source>
        <dbReference type="ARBA" id="ARBA00005056"/>
    </source>
</evidence>
<comment type="similarity">
    <text evidence="3 15">Belongs to the homoserine dehydrogenase family.</text>
</comment>
<feature type="binding site" evidence="13">
    <location>
        <begin position="9"/>
        <end position="16"/>
    </location>
    <ligand>
        <name>NADP(+)</name>
        <dbReference type="ChEBI" id="CHEBI:58349"/>
    </ligand>
</feature>
<dbReference type="PANTHER" id="PTHR43331:SF1">
    <property type="entry name" value="HOMOSERINE DEHYDROGENASE"/>
    <property type="match status" value="1"/>
</dbReference>
<evidence type="ECO:0000313" key="19">
    <source>
        <dbReference type="EMBL" id="OAD64965.1"/>
    </source>
</evidence>
<evidence type="ECO:0000259" key="17">
    <source>
        <dbReference type="Pfam" id="PF03447"/>
    </source>
</evidence>
<feature type="active site" description="Proton donor" evidence="12">
    <location>
        <position position="206"/>
    </location>
</feature>
<dbReference type="InterPro" id="IPR019811">
    <property type="entry name" value="HDH_CS"/>
</dbReference>
<accession>A0A176TLZ4</accession>
<evidence type="ECO:0000256" key="11">
    <source>
        <dbReference type="ARBA" id="ARBA00048841"/>
    </source>
</evidence>
<dbReference type="GO" id="GO:0009086">
    <property type="term" value="P:methionine biosynthetic process"/>
    <property type="evidence" value="ECO:0007669"/>
    <property type="project" value="UniProtKB-KW"/>
</dbReference>
<keyword evidence="20" id="KW-1185">Reference proteome</keyword>
<comment type="pathway">
    <text evidence="1 14">Amino-acid biosynthesis; L-threonine biosynthesis; L-threonine from L-aspartate: step 3/5.</text>
</comment>
<keyword evidence="13 14" id="KW-0521">NADP</keyword>
<dbReference type="GeneID" id="93382568"/>
<dbReference type="Proteomes" id="UP001275867">
    <property type="component" value="Unassembled WGS sequence"/>
</dbReference>
<comment type="catalytic activity">
    <reaction evidence="11">
        <text>L-homoserine + NADP(+) = L-aspartate 4-semialdehyde + NADPH + H(+)</text>
        <dbReference type="Rhea" id="RHEA:15761"/>
        <dbReference type="ChEBI" id="CHEBI:15378"/>
        <dbReference type="ChEBI" id="CHEBI:57476"/>
        <dbReference type="ChEBI" id="CHEBI:57783"/>
        <dbReference type="ChEBI" id="CHEBI:58349"/>
        <dbReference type="ChEBI" id="CHEBI:537519"/>
        <dbReference type="EC" id="1.1.1.3"/>
    </reaction>
    <physiologicalReaction direction="right-to-left" evidence="11">
        <dbReference type="Rhea" id="RHEA:15763"/>
    </physiologicalReaction>
</comment>
<evidence type="ECO:0000256" key="6">
    <source>
        <dbReference type="ARBA" id="ARBA00022605"/>
    </source>
</evidence>
<feature type="domain" description="Homoserine dehydrogenase catalytic" evidence="16">
    <location>
        <begin position="138"/>
        <end position="316"/>
    </location>
</feature>
<dbReference type="OrthoDB" id="9808167at2"/>